<evidence type="ECO:0000256" key="15">
    <source>
        <dbReference type="SAM" id="SignalP"/>
    </source>
</evidence>
<keyword evidence="13 14" id="KW-0275">Fatty acid biosynthesis</keyword>
<evidence type="ECO:0000313" key="17">
    <source>
        <dbReference type="Proteomes" id="UP000504606"/>
    </source>
</evidence>
<evidence type="ECO:0000313" key="18">
    <source>
        <dbReference type="RefSeq" id="XP_026272479.1"/>
    </source>
</evidence>
<keyword evidence="12" id="KW-0496">Mitochondrion</keyword>
<dbReference type="PROSITE" id="PS50075">
    <property type="entry name" value="CARRIER"/>
    <property type="match status" value="1"/>
</dbReference>
<protein>
    <recommendedName>
        <fullName evidence="14">Acyl carrier protein</fullName>
    </recommendedName>
</protein>
<organism evidence="17 18">
    <name type="scientific">Frankliniella occidentalis</name>
    <name type="common">Western flower thrips</name>
    <name type="synonym">Euthrips occidentalis</name>
    <dbReference type="NCBI Taxonomy" id="133901"/>
    <lineage>
        <taxon>Eukaryota</taxon>
        <taxon>Metazoa</taxon>
        <taxon>Ecdysozoa</taxon>
        <taxon>Arthropoda</taxon>
        <taxon>Hexapoda</taxon>
        <taxon>Insecta</taxon>
        <taxon>Pterygota</taxon>
        <taxon>Neoptera</taxon>
        <taxon>Paraneoptera</taxon>
        <taxon>Thysanoptera</taxon>
        <taxon>Terebrantia</taxon>
        <taxon>Thripoidea</taxon>
        <taxon>Thripidae</taxon>
        <taxon>Frankliniella</taxon>
    </lineage>
</organism>
<dbReference type="NCBIfam" id="NF002148">
    <property type="entry name" value="PRK00982.1-2"/>
    <property type="match status" value="1"/>
</dbReference>
<dbReference type="InterPro" id="IPR036736">
    <property type="entry name" value="ACP-like_sf"/>
</dbReference>
<dbReference type="GO" id="GO:0000036">
    <property type="term" value="F:acyl carrier activity"/>
    <property type="evidence" value="ECO:0007669"/>
    <property type="project" value="TreeGrafter"/>
</dbReference>
<evidence type="ECO:0000256" key="11">
    <source>
        <dbReference type="ARBA" id="ARBA00023098"/>
    </source>
</evidence>
<evidence type="ECO:0000256" key="13">
    <source>
        <dbReference type="ARBA" id="ARBA00023160"/>
    </source>
</evidence>
<dbReference type="RefSeq" id="XP_026272479.1">
    <property type="nucleotide sequence ID" value="XM_026416694.2"/>
</dbReference>
<feature type="signal peptide" evidence="15">
    <location>
        <begin position="1"/>
        <end position="18"/>
    </location>
</feature>
<keyword evidence="3" id="KW-0813">Transport</keyword>
<evidence type="ECO:0000256" key="3">
    <source>
        <dbReference type="ARBA" id="ARBA00022448"/>
    </source>
</evidence>
<keyword evidence="7" id="KW-0679">Respiratory chain</keyword>
<dbReference type="PANTHER" id="PTHR20863">
    <property type="entry name" value="ACYL CARRIER PROTEIN"/>
    <property type="match status" value="1"/>
</dbReference>
<dbReference type="AlphaFoldDB" id="A0A6J1RTZ8"/>
<keyword evidence="11" id="KW-0443">Lipid metabolism</keyword>
<evidence type="ECO:0000256" key="12">
    <source>
        <dbReference type="ARBA" id="ARBA00023128"/>
    </source>
</evidence>
<gene>
    <name evidence="18" type="primary">LOC113202459</name>
</gene>
<keyword evidence="17" id="KW-1185">Reference proteome</keyword>
<keyword evidence="8" id="KW-0276">Fatty acid metabolism</keyword>
<proteinExistence type="inferred from homology"/>
<accession>A0A6J1RTZ8</accession>
<comment type="subcellular location">
    <subcellularLocation>
        <location evidence="1">Mitochondrion</location>
    </subcellularLocation>
</comment>
<dbReference type="CTD" id="38154"/>
<dbReference type="GO" id="GO:0000035">
    <property type="term" value="F:acyl binding"/>
    <property type="evidence" value="ECO:0007669"/>
    <property type="project" value="TreeGrafter"/>
</dbReference>
<evidence type="ECO:0000256" key="6">
    <source>
        <dbReference type="ARBA" id="ARBA00022553"/>
    </source>
</evidence>
<reference evidence="18" key="1">
    <citation type="submission" date="2025-08" db="UniProtKB">
        <authorList>
            <consortium name="RefSeq"/>
        </authorList>
    </citation>
    <scope>IDENTIFICATION</scope>
    <source>
        <tissue evidence="18">Whole organism</tissue>
    </source>
</reference>
<keyword evidence="5 14" id="KW-0444">Lipid biosynthesis</keyword>
<dbReference type="Proteomes" id="UP000504606">
    <property type="component" value="Unplaced"/>
</dbReference>
<dbReference type="Gene3D" id="1.10.1200.10">
    <property type="entry name" value="ACP-like"/>
    <property type="match status" value="1"/>
</dbReference>
<dbReference type="SUPFAM" id="SSF47336">
    <property type="entry name" value="ACP-like"/>
    <property type="match status" value="1"/>
</dbReference>
<dbReference type="Pfam" id="PF00550">
    <property type="entry name" value="PP-binding"/>
    <property type="match status" value="1"/>
</dbReference>
<sequence length="150" mass="16628">MAALVLGVKRTLALGARAFLTVAPKVAASNAPQKFIHSKQWNGYQSSSLLVSKQTADLKRFYSGGAPLTLELIRDRVLLVLKLFDKVNPEKITVDSHFINDLGLDSLDHVEIIMAIEDEFGFEIPDGDAEKLARPADIIRYIADKDDVYE</sequence>
<name>A0A6J1RTZ8_FRAOC</name>
<dbReference type="HAMAP" id="MF_01217">
    <property type="entry name" value="Acyl_carrier"/>
    <property type="match status" value="1"/>
</dbReference>
<evidence type="ECO:0000256" key="9">
    <source>
        <dbReference type="ARBA" id="ARBA00022946"/>
    </source>
</evidence>
<dbReference type="NCBIfam" id="TIGR00517">
    <property type="entry name" value="acyl_carrier"/>
    <property type="match status" value="1"/>
</dbReference>
<dbReference type="FunFam" id="1.10.1200.10:FF:000008">
    <property type="entry name" value="Acyl carrier protein"/>
    <property type="match status" value="1"/>
</dbReference>
<evidence type="ECO:0000259" key="16">
    <source>
        <dbReference type="PROSITE" id="PS50075"/>
    </source>
</evidence>
<evidence type="ECO:0000256" key="14">
    <source>
        <dbReference type="RuleBase" id="RU000722"/>
    </source>
</evidence>
<evidence type="ECO:0000256" key="5">
    <source>
        <dbReference type="ARBA" id="ARBA00022516"/>
    </source>
</evidence>
<keyword evidence="6" id="KW-0597">Phosphoprotein</keyword>
<dbReference type="KEGG" id="foc:113202459"/>
<keyword evidence="15" id="KW-0732">Signal</keyword>
<keyword evidence="9" id="KW-0809">Transit peptide</keyword>
<evidence type="ECO:0000256" key="1">
    <source>
        <dbReference type="ARBA" id="ARBA00004173"/>
    </source>
</evidence>
<dbReference type="InterPro" id="IPR009081">
    <property type="entry name" value="PP-bd_ACP"/>
</dbReference>
<dbReference type="GeneID" id="113202459"/>
<dbReference type="OrthoDB" id="448946at2759"/>
<feature type="domain" description="Carrier" evidence="16">
    <location>
        <begin position="71"/>
        <end position="146"/>
    </location>
</feature>
<dbReference type="InterPro" id="IPR003231">
    <property type="entry name" value="ACP"/>
</dbReference>
<keyword evidence="10" id="KW-0249">Electron transport</keyword>
<evidence type="ECO:0000256" key="8">
    <source>
        <dbReference type="ARBA" id="ARBA00022832"/>
    </source>
</evidence>
<feature type="chain" id="PRO_5027004169" description="Acyl carrier protein" evidence="15">
    <location>
        <begin position="19"/>
        <end position="150"/>
    </location>
</feature>
<evidence type="ECO:0000256" key="4">
    <source>
        <dbReference type="ARBA" id="ARBA00022450"/>
    </source>
</evidence>
<evidence type="ECO:0000256" key="10">
    <source>
        <dbReference type="ARBA" id="ARBA00022982"/>
    </source>
</evidence>
<dbReference type="GO" id="GO:0045271">
    <property type="term" value="C:respiratory chain complex I"/>
    <property type="evidence" value="ECO:0007669"/>
    <property type="project" value="UniProtKB-ARBA"/>
</dbReference>
<evidence type="ECO:0000256" key="7">
    <source>
        <dbReference type="ARBA" id="ARBA00022660"/>
    </source>
</evidence>
<dbReference type="PANTHER" id="PTHR20863:SF28">
    <property type="entry name" value="ACYL CARRIER PROTEIN, MITOCHONDRIAL"/>
    <property type="match status" value="1"/>
</dbReference>
<comment type="similarity">
    <text evidence="2">Belongs to the acyl carrier protein (ACP) family.</text>
</comment>
<evidence type="ECO:0000256" key="2">
    <source>
        <dbReference type="ARBA" id="ARBA00010930"/>
    </source>
</evidence>
<keyword evidence="4 14" id="KW-0596">Phosphopantetheine</keyword>
<comment type="function">
    <text evidence="14">Carrier of the growing fatty acid chain in fatty acid biosynthesis.</text>
</comment>
<dbReference type="GO" id="GO:0031966">
    <property type="term" value="C:mitochondrial membrane"/>
    <property type="evidence" value="ECO:0007669"/>
    <property type="project" value="UniProtKB-ARBA"/>
</dbReference>